<evidence type="ECO:0000259" key="6">
    <source>
        <dbReference type="PROSITE" id="PS50261"/>
    </source>
</evidence>
<evidence type="ECO:0000256" key="1">
    <source>
        <dbReference type="ARBA" id="ARBA00004141"/>
    </source>
</evidence>
<reference evidence="8 9" key="1">
    <citation type="submission" date="2022-05" db="EMBL/GenBank/DDBJ databases">
        <authorList>
            <consortium name="Genoscope - CEA"/>
            <person name="William W."/>
        </authorList>
    </citation>
    <scope>NUCLEOTIDE SEQUENCE [LARGE SCALE GENOMIC DNA]</scope>
</reference>
<evidence type="ECO:0000259" key="7">
    <source>
        <dbReference type="PROSITE" id="PS50262"/>
    </source>
</evidence>
<evidence type="ECO:0000256" key="2">
    <source>
        <dbReference type="ARBA" id="ARBA00022692"/>
    </source>
</evidence>
<dbReference type="PANTHER" id="PTHR23112:SF47">
    <property type="entry name" value="G-PROTEIN COUPLED RECEPTOR 157"/>
    <property type="match status" value="1"/>
</dbReference>
<keyword evidence="3 5" id="KW-1133">Transmembrane helix</keyword>
<keyword evidence="4 5" id="KW-0472">Membrane</keyword>
<sequence length="363" mass="42036">MEYIITGSSSLKTMETLYPITHGRQTEIAESDLNKIFTTTAASLSLIGTLVIFITFIMWPDLRTNSRRMIVFISIGDFFVALFNIIGIYNPPVDNSMCKIQPVVTNVAVLSSFLWTLNLSFYFYLTICRKISVEYERRIMQLLHLIGWGIPTLIAFIAITAGAYGFSKNVGTSGWCWISGNQEWWRVVMWMFITGKGWEIISYICILYFYLLVILQIRREVRLGFIPGGDFLTPKALEVIKRAERKLTFIPMVFIFLRIWGTVRFFRFLCYHPEDPPAIEVLVFLHGIGDSSQGFANFVLFCLLTDHVRKKFRLCWVRFTPWYHYLEKDPLFESTNFPLNETTDFSSNSYGAGDFLSVYSMDD</sequence>
<dbReference type="Gene3D" id="1.20.1070.10">
    <property type="entry name" value="Rhodopsin 7-helix transmembrane proteins"/>
    <property type="match status" value="1"/>
</dbReference>
<feature type="transmembrane region" description="Helical" evidence="5">
    <location>
        <begin position="281"/>
        <end position="304"/>
    </location>
</feature>
<feature type="domain" description="G-protein coupled receptors family 1 profile" evidence="7">
    <location>
        <begin position="48"/>
        <end position="256"/>
    </location>
</feature>
<proteinExistence type="predicted"/>
<dbReference type="Pfam" id="PF00002">
    <property type="entry name" value="7tm_2"/>
    <property type="match status" value="1"/>
</dbReference>
<dbReference type="PRINTS" id="PR02001">
    <property type="entry name" value="GCR1CAMPR"/>
</dbReference>
<accession>A0ABN8NAV3</accession>
<name>A0ABN8NAV3_9CNID</name>
<feature type="transmembrane region" description="Helical" evidence="5">
    <location>
        <begin position="36"/>
        <end position="58"/>
    </location>
</feature>
<evidence type="ECO:0000256" key="4">
    <source>
        <dbReference type="ARBA" id="ARBA00023136"/>
    </source>
</evidence>
<feature type="transmembrane region" description="Helical" evidence="5">
    <location>
        <begin position="70"/>
        <end position="91"/>
    </location>
</feature>
<evidence type="ECO:0000313" key="8">
    <source>
        <dbReference type="EMBL" id="CAH3043811.1"/>
    </source>
</evidence>
<comment type="subcellular location">
    <subcellularLocation>
        <location evidence="1">Membrane</location>
        <topology evidence="1">Multi-pass membrane protein</topology>
    </subcellularLocation>
</comment>
<evidence type="ECO:0008006" key="10">
    <source>
        <dbReference type="Google" id="ProtNLM"/>
    </source>
</evidence>
<comment type="caution">
    <text evidence="8">The sequence shown here is derived from an EMBL/GenBank/DDBJ whole genome shotgun (WGS) entry which is preliminary data.</text>
</comment>
<organism evidence="8 9">
    <name type="scientific">Porites lobata</name>
    <dbReference type="NCBI Taxonomy" id="104759"/>
    <lineage>
        <taxon>Eukaryota</taxon>
        <taxon>Metazoa</taxon>
        <taxon>Cnidaria</taxon>
        <taxon>Anthozoa</taxon>
        <taxon>Hexacorallia</taxon>
        <taxon>Scleractinia</taxon>
        <taxon>Fungiina</taxon>
        <taxon>Poritidae</taxon>
        <taxon>Porites</taxon>
    </lineage>
</organism>
<feature type="transmembrane region" description="Helical" evidence="5">
    <location>
        <begin position="187"/>
        <end position="213"/>
    </location>
</feature>
<evidence type="ECO:0000313" key="9">
    <source>
        <dbReference type="Proteomes" id="UP001159405"/>
    </source>
</evidence>
<dbReference type="InterPro" id="IPR000832">
    <property type="entry name" value="GPCR_2_secretin-like"/>
</dbReference>
<protein>
    <recommendedName>
        <fullName evidence="10">G-protein coupled receptors family 2 profile 2 domain-containing protein</fullName>
    </recommendedName>
</protein>
<dbReference type="InterPro" id="IPR017452">
    <property type="entry name" value="GPCR_Rhodpsn_7TM"/>
</dbReference>
<dbReference type="PANTHER" id="PTHR23112">
    <property type="entry name" value="G PROTEIN-COUPLED RECEPTOR 157-RELATED"/>
    <property type="match status" value="1"/>
</dbReference>
<dbReference type="EMBL" id="CALNXK010000011">
    <property type="protein sequence ID" value="CAH3043811.1"/>
    <property type="molecule type" value="Genomic_DNA"/>
</dbReference>
<evidence type="ECO:0000256" key="5">
    <source>
        <dbReference type="SAM" id="Phobius"/>
    </source>
</evidence>
<dbReference type="PROSITE" id="PS50262">
    <property type="entry name" value="G_PROTEIN_RECEP_F1_2"/>
    <property type="match status" value="1"/>
</dbReference>
<keyword evidence="2 5" id="KW-0812">Transmembrane</keyword>
<dbReference type="PROSITE" id="PS50261">
    <property type="entry name" value="G_PROTEIN_RECEP_F2_4"/>
    <property type="match status" value="1"/>
</dbReference>
<dbReference type="InterPro" id="IPR022343">
    <property type="entry name" value="GCR1-cAMP_receptor"/>
</dbReference>
<feature type="domain" description="G-protein coupled receptors family 2 profile 2" evidence="6">
    <location>
        <begin position="34"/>
        <end position="305"/>
    </location>
</feature>
<dbReference type="InterPro" id="IPR017981">
    <property type="entry name" value="GPCR_2-like_7TM"/>
</dbReference>
<dbReference type="Proteomes" id="UP001159405">
    <property type="component" value="Unassembled WGS sequence"/>
</dbReference>
<feature type="transmembrane region" description="Helical" evidence="5">
    <location>
        <begin position="103"/>
        <end position="125"/>
    </location>
</feature>
<gene>
    <name evidence="8" type="ORF">PLOB_00002669</name>
</gene>
<dbReference type="SUPFAM" id="SSF81321">
    <property type="entry name" value="Family A G protein-coupled receptor-like"/>
    <property type="match status" value="1"/>
</dbReference>
<keyword evidence="9" id="KW-1185">Reference proteome</keyword>
<feature type="transmembrane region" description="Helical" evidence="5">
    <location>
        <begin position="145"/>
        <end position="167"/>
    </location>
</feature>
<feature type="transmembrane region" description="Helical" evidence="5">
    <location>
        <begin position="247"/>
        <end position="269"/>
    </location>
</feature>
<evidence type="ECO:0000256" key="3">
    <source>
        <dbReference type="ARBA" id="ARBA00022989"/>
    </source>
</evidence>